<proteinExistence type="predicted"/>
<dbReference type="AlphaFoldDB" id="A0A5C6DZJ4"/>
<gene>
    <name evidence="10" type="primary">btuB</name>
    <name evidence="10" type="ORF">Poly41_03380</name>
</gene>
<dbReference type="PANTHER" id="PTHR30069">
    <property type="entry name" value="TONB-DEPENDENT OUTER MEMBRANE RECEPTOR"/>
    <property type="match status" value="1"/>
</dbReference>
<evidence type="ECO:0000256" key="3">
    <source>
        <dbReference type="ARBA" id="ARBA00022452"/>
    </source>
</evidence>
<name>A0A5C6DZJ4_9BACT</name>
<evidence type="ECO:0000256" key="5">
    <source>
        <dbReference type="ARBA" id="ARBA00023077"/>
    </source>
</evidence>
<evidence type="ECO:0000313" key="10">
    <source>
        <dbReference type="EMBL" id="TWU42042.1"/>
    </source>
</evidence>
<evidence type="ECO:0000256" key="6">
    <source>
        <dbReference type="ARBA" id="ARBA00023136"/>
    </source>
</evidence>
<dbReference type="EMBL" id="SJPV01000001">
    <property type="protein sequence ID" value="TWU42042.1"/>
    <property type="molecule type" value="Genomic_DNA"/>
</dbReference>
<comment type="caution">
    <text evidence="10">The sequence shown here is derived from an EMBL/GenBank/DDBJ whole genome shotgun (WGS) entry which is preliminary data.</text>
</comment>
<evidence type="ECO:0000256" key="4">
    <source>
        <dbReference type="ARBA" id="ARBA00022692"/>
    </source>
</evidence>
<dbReference type="RefSeq" id="WP_231615325.1">
    <property type="nucleotide sequence ID" value="NZ_SJPV01000001.1"/>
</dbReference>
<comment type="subcellular location">
    <subcellularLocation>
        <location evidence="1">Cell outer membrane</location>
        <topology evidence="1">Multi-pass membrane protein</topology>
    </subcellularLocation>
</comment>
<dbReference type="GO" id="GO:0015344">
    <property type="term" value="F:siderophore uptake transmembrane transporter activity"/>
    <property type="evidence" value="ECO:0007669"/>
    <property type="project" value="TreeGrafter"/>
</dbReference>
<dbReference type="Gene3D" id="2.40.170.20">
    <property type="entry name" value="TonB-dependent receptor, beta-barrel domain"/>
    <property type="match status" value="1"/>
</dbReference>
<reference evidence="10 11" key="1">
    <citation type="submission" date="2019-02" db="EMBL/GenBank/DDBJ databases">
        <title>Deep-cultivation of Planctomycetes and their phenomic and genomic characterization uncovers novel biology.</title>
        <authorList>
            <person name="Wiegand S."/>
            <person name="Jogler M."/>
            <person name="Boedeker C."/>
            <person name="Pinto D."/>
            <person name="Vollmers J."/>
            <person name="Rivas-Marin E."/>
            <person name="Kohn T."/>
            <person name="Peeters S.H."/>
            <person name="Heuer A."/>
            <person name="Rast P."/>
            <person name="Oberbeckmann S."/>
            <person name="Bunk B."/>
            <person name="Jeske O."/>
            <person name="Meyerdierks A."/>
            <person name="Storesund J.E."/>
            <person name="Kallscheuer N."/>
            <person name="Luecker S."/>
            <person name="Lage O.M."/>
            <person name="Pohl T."/>
            <person name="Merkel B.J."/>
            <person name="Hornburger P."/>
            <person name="Mueller R.-W."/>
            <person name="Bruemmer F."/>
            <person name="Labrenz M."/>
            <person name="Spormann A.M."/>
            <person name="Op Den Camp H."/>
            <person name="Overmann J."/>
            <person name="Amann R."/>
            <person name="Jetten M.S.M."/>
            <person name="Mascher T."/>
            <person name="Medema M.H."/>
            <person name="Devos D.P."/>
            <person name="Kaster A.-K."/>
            <person name="Ovreas L."/>
            <person name="Rohde M."/>
            <person name="Galperin M.Y."/>
            <person name="Jogler C."/>
        </authorList>
    </citation>
    <scope>NUCLEOTIDE SEQUENCE [LARGE SCALE GENOMIC DNA]</scope>
    <source>
        <strain evidence="10 11">Poly41</strain>
    </source>
</reference>
<evidence type="ECO:0000256" key="1">
    <source>
        <dbReference type="ARBA" id="ARBA00004571"/>
    </source>
</evidence>
<dbReference type="Proteomes" id="UP000319143">
    <property type="component" value="Unassembled WGS sequence"/>
</dbReference>
<dbReference type="InterPro" id="IPR039426">
    <property type="entry name" value="TonB-dep_rcpt-like"/>
</dbReference>
<dbReference type="GO" id="GO:0009279">
    <property type="term" value="C:cell outer membrane"/>
    <property type="evidence" value="ECO:0007669"/>
    <property type="project" value="UniProtKB-SubCell"/>
</dbReference>
<keyword evidence="2" id="KW-0813">Transport</keyword>
<feature type="domain" description="TonB-dependent receptor-like beta-barrel" evidence="9">
    <location>
        <begin position="239"/>
        <end position="747"/>
    </location>
</feature>
<organism evidence="10 11">
    <name type="scientific">Novipirellula artificiosorum</name>
    <dbReference type="NCBI Taxonomy" id="2528016"/>
    <lineage>
        <taxon>Bacteria</taxon>
        <taxon>Pseudomonadati</taxon>
        <taxon>Planctomycetota</taxon>
        <taxon>Planctomycetia</taxon>
        <taxon>Pirellulales</taxon>
        <taxon>Pirellulaceae</taxon>
        <taxon>Novipirellula</taxon>
    </lineage>
</organism>
<evidence type="ECO:0000259" key="9">
    <source>
        <dbReference type="Pfam" id="PF00593"/>
    </source>
</evidence>
<keyword evidence="11" id="KW-1185">Reference proteome</keyword>
<dbReference type="InterPro" id="IPR036942">
    <property type="entry name" value="Beta-barrel_TonB_sf"/>
</dbReference>
<dbReference type="GO" id="GO:0044718">
    <property type="term" value="P:siderophore transmembrane transport"/>
    <property type="evidence" value="ECO:0007669"/>
    <property type="project" value="TreeGrafter"/>
</dbReference>
<evidence type="ECO:0000256" key="7">
    <source>
        <dbReference type="ARBA" id="ARBA00023237"/>
    </source>
</evidence>
<accession>A0A5C6DZJ4</accession>
<protein>
    <submittedName>
        <fullName evidence="10">Vitamin B12 transporter BtuB</fullName>
    </submittedName>
</protein>
<evidence type="ECO:0000313" key="11">
    <source>
        <dbReference type="Proteomes" id="UP000319143"/>
    </source>
</evidence>
<dbReference type="Pfam" id="PF00593">
    <property type="entry name" value="TonB_dep_Rec_b-barrel"/>
    <property type="match status" value="1"/>
</dbReference>
<dbReference type="InterPro" id="IPR000531">
    <property type="entry name" value="Beta-barrel_TonB"/>
</dbReference>
<keyword evidence="5" id="KW-0798">TonB box</keyword>
<feature type="region of interest" description="Disordered" evidence="8">
    <location>
        <begin position="55"/>
        <end position="78"/>
    </location>
</feature>
<sequence>MECDRASLCPELRLTLALLTLLVGSRLLSPPTCCAQIGLGIQLQTPVAPINPGMEDAAADRGAGQGRGTAEQAPNAPSPLAFDERINKLFGDVDQIEDLPAARRGLATSPAADAVFAAEAVGRKTRDIGDLLRQSKSAHGVAVQNRTPIITDTRVRGQRVGQVLASGSYWAPARMDLDTMMNKLDSRLIEDVILIKGPYAARYGPGFRFVDMDFIKSPRFENGSELHGLTSVTYNTNGQQWAGRQSAWGGSQDYGYYVSYGHQTGNDYETGEDDFYLPTSYKSRDIFAAIGVDLTCNERLEFNLLRLDQTDVEFPGLVFDLNFLVTDGYEVTYTNEAPGFADLFVAEVWYNRTRFEGDTLRAGKNWQIPSLQETLEPSDPALFDGYGITDGDALSGGYRLESTYFTCNGHLTFGTDMIVLNQELNDIEPNAPADDNNFPIPRSHSVDIGLFVEDVEQINECLTVTAGARLDGIFTDSTEYVDGVPVGMSELYDAELDQDFVLGAAYLTGEYKLRPGWTVDAGMGTAQRQPTLTEMYSESAFIGSLQRGLTFLQGDPELNPERLFQLDVGTRFEDRDVSFGLHGYYSWIKDYITYDLFDPAGTVDGFQQGASMVNTDLATIAGFETYGQYAASDYVTLFGIMSYVEGRDHHRTNPARRSEFIDRSGNLDVESEPLPGISPLETRLGILLQDPSPEKRWGIELMARIVDNQDRVAATLEEIETPGFTIYTLRTYRRIDQWLLTAGVENLTDKFYREHIDYRSGYGVYRPGIGFYVGCEVAY</sequence>
<keyword evidence="3" id="KW-1134">Transmembrane beta strand</keyword>
<keyword evidence="6" id="KW-0472">Membrane</keyword>
<evidence type="ECO:0000256" key="2">
    <source>
        <dbReference type="ARBA" id="ARBA00022448"/>
    </source>
</evidence>
<keyword evidence="7" id="KW-0998">Cell outer membrane</keyword>
<evidence type="ECO:0000256" key="8">
    <source>
        <dbReference type="SAM" id="MobiDB-lite"/>
    </source>
</evidence>
<dbReference type="SUPFAM" id="SSF56935">
    <property type="entry name" value="Porins"/>
    <property type="match status" value="1"/>
</dbReference>
<dbReference type="PANTHER" id="PTHR30069:SF49">
    <property type="entry name" value="OUTER MEMBRANE PROTEIN C"/>
    <property type="match status" value="1"/>
</dbReference>
<keyword evidence="4" id="KW-0812">Transmembrane</keyword>